<feature type="domain" description="PAC" evidence="8">
    <location>
        <begin position="506"/>
        <end position="557"/>
    </location>
</feature>
<dbReference type="OrthoDB" id="9813903at2"/>
<dbReference type="NCBIfam" id="TIGR00254">
    <property type="entry name" value="GGDEF"/>
    <property type="match status" value="1"/>
</dbReference>
<feature type="transmembrane region" description="Helical" evidence="6">
    <location>
        <begin position="80"/>
        <end position="102"/>
    </location>
</feature>
<dbReference type="SUPFAM" id="SSF141868">
    <property type="entry name" value="EAL domain-like"/>
    <property type="match status" value="1"/>
</dbReference>
<dbReference type="InterPro" id="IPR035919">
    <property type="entry name" value="EAL_sf"/>
</dbReference>
<keyword evidence="4 6" id="KW-1133">Transmembrane helix</keyword>
<dbReference type="RefSeq" id="WP_083522829.1">
    <property type="nucleotide sequence ID" value="NZ_LFZK01000001.1"/>
</dbReference>
<organism evidence="11 12">
    <name type="scientific">Sterolibacterium denitrificans</name>
    <dbReference type="NCBI Taxonomy" id="157592"/>
    <lineage>
        <taxon>Bacteria</taxon>
        <taxon>Pseudomonadati</taxon>
        <taxon>Pseudomonadota</taxon>
        <taxon>Betaproteobacteria</taxon>
        <taxon>Nitrosomonadales</taxon>
        <taxon>Sterolibacteriaceae</taxon>
        <taxon>Sterolibacterium</taxon>
    </lineage>
</organism>
<dbReference type="FunFam" id="3.30.70.270:FF:000001">
    <property type="entry name" value="Diguanylate cyclase domain protein"/>
    <property type="match status" value="1"/>
</dbReference>
<keyword evidence="5 6" id="KW-0472">Membrane</keyword>
<dbReference type="Gene3D" id="3.20.20.450">
    <property type="entry name" value="EAL domain"/>
    <property type="match status" value="1"/>
</dbReference>
<evidence type="ECO:0000313" key="12">
    <source>
        <dbReference type="Proteomes" id="UP000242886"/>
    </source>
</evidence>
<feature type="domain" description="PAS" evidence="7">
    <location>
        <begin position="310"/>
        <end position="380"/>
    </location>
</feature>
<dbReference type="SUPFAM" id="SSF55073">
    <property type="entry name" value="Nucleotide cyclase"/>
    <property type="match status" value="1"/>
</dbReference>
<evidence type="ECO:0000259" key="8">
    <source>
        <dbReference type="PROSITE" id="PS50113"/>
    </source>
</evidence>
<evidence type="ECO:0000259" key="7">
    <source>
        <dbReference type="PROSITE" id="PS50112"/>
    </source>
</evidence>
<dbReference type="GO" id="GO:0052621">
    <property type="term" value="F:diguanylate cyclase activity"/>
    <property type="evidence" value="ECO:0007669"/>
    <property type="project" value="UniProtKB-EC"/>
</dbReference>
<feature type="domain" description="PAC" evidence="8">
    <location>
        <begin position="625"/>
        <end position="681"/>
    </location>
</feature>
<dbReference type="InterPro" id="IPR001610">
    <property type="entry name" value="PAC"/>
</dbReference>
<dbReference type="InterPro" id="IPR013656">
    <property type="entry name" value="PAS_4"/>
</dbReference>
<dbReference type="SMART" id="SM00091">
    <property type="entry name" value="PAS"/>
    <property type="match status" value="4"/>
</dbReference>
<dbReference type="Gene3D" id="3.30.450.20">
    <property type="entry name" value="PAS domain"/>
    <property type="match status" value="4"/>
</dbReference>
<dbReference type="CDD" id="cd01949">
    <property type="entry name" value="GGDEF"/>
    <property type="match status" value="1"/>
</dbReference>
<dbReference type="CDD" id="cd01948">
    <property type="entry name" value="EAL"/>
    <property type="match status" value="1"/>
</dbReference>
<keyword evidence="2" id="KW-1003">Cell membrane</keyword>
<dbReference type="EMBL" id="LT837803">
    <property type="protein sequence ID" value="SMB30018.1"/>
    <property type="molecule type" value="Genomic_DNA"/>
</dbReference>
<dbReference type="GO" id="GO:0006355">
    <property type="term" value="P:regulation of DNA-templated transcription"/>
    <property type="evidence" value="ECO:0007669"/>
    <property type="project" value="InterPro"/>
</dbReference>
<dbReference type="SMART" id="SM00086">
    <property type="entry name" value="PAC"/>
    <property type="match status" value="4"/>
</dbReference>
<evidence type="ECO:0000256" key="3">
    <source>
        <dbReference type="ARBA" id="ARBA00022692"/>
    </source>
</evidence>
<dbReference type="PROSITE" id="PS50113">
    <property type="entry name" value="PAC"/>
    <property type="match status" value="3"/>
</dbReference>
<comment type="subcellular location">
    <subcellularLocation>
        <location evidence="1">Cell membrane</location>
        <topology evidence="1">Multi-pass membrane protein</topology>
    </subcellularLocation>
</comment>
<evidence type="ECO:0000256" key="1">
    <source>
        <dbReference type="ARBA" id="ARBA00004651"/>
    </source>
</evidence>
<dbReference type="PANTHER" id="PTHR44757:SF2">
    <property type="entry name" value="BIOFILM ARCHITECTURE MAINTENANCE PROTEIN MBAA"/>
    <property type="match status" value="1"/>
</dbReference>
<dbReference type="CDD" id="cd00130">
    <property type="entry name" value="PAS"/>
    <property type="match status" value="4"/>
</dbReference>
<dbReference type="InterPro" id="IPR007895">
    <property type="entry name" value="MASE1"/>
</dbReference>
<accession>A0A7Z7HT31</accession>
<keyword evidence="3 6" id="KW-0812">Transmembrane</keyword>
<feature type="domain" description="PAC" evidence="8">
    <location>
        <begin position="758"/>
        <end position="811"/>
    </location>
</feature>
<dbReference type="Gene3D" id="1.20.120.30">
    <property type="entry name" value="Aspartate receptor, ligand-binding domain"/>
    <property type="match status" value="1"/>
</dbReference>
<dbReference type="Pfam" id="PF00990">
    <property type="entry name" value="GGDEF"/>
    <property type="match status" value="1"/>
</dbReference>
<dbReference type="PANTHER" id="PTHR44757">
    <property type="entry name" value="DIGUANYLATE CYCLASE DGCP"/>
    <property type="match status" value="1"/>
</dbReference>
<dbReference type="Gene3D" id="3.30.70.270">
    <property type="match status" value="1"/>
</dbReference>
<dbReference type="Pfam" id="PF00563">
    <property type="entry name" value="EAL"/>
    <property type="match status" value="1"/>
</dbReference>
<dbReference type="SMART" id="SM00267">
    <property type="entry name" value="GGDEF"/>
    <property type="match status" value="1"/>
</dbReference>
<evidence type="ECO:0000256" key="4">
    <source>
        <dbReference type="ARBA" id="ARBA00022989"/>
    </source>
</evidence>
<dbReference type="InterPro" id="IPR000700">
    <property type="entry name" value="PAS-assoc_C"/>
</dbReference>
<protein>
    <submittedName>
        <fullName evidence="11">Diguanylate cyclase</fullName>
        <ecNumber evidence="11">2.7.7.65</ecNumber>
    </submittedName>
</protein>
<dbReference type="InterPro" id="IPR013655">
    <property type="entry name" value="PAS_fold_3"/>
</dbReference>
<feature type="domain" description="EAL" evidence="9">
    <location>
        <begin position="985"/>
        <end position="1239"/>
    </location>
</feature>
<feature type="domain" description="GGDEF" evidence="10">
    <location>
        <begin position="843"/>
        <end position="976"/>
    </location>
</feature>
<keyword evidence="11" id="KW-0808">Transferase</keyword>
<dbReference type="InterPro" id="IPR001633">
    <property type="entry name" value="EAL_dom"/>
</dbReference>
<dbReference type="SUPFAM" id="SSF55785">
    <property type="entry name" value="PYP-like sensor domain (PAS domain)"/>
    <property type="match status" value="4"/>
</dbReference>
<evidence type="ECO:0000256" key="2">
    <source>
        <dbReference type="ARBA" id="ARBA00022475"/>
    </source>
</evidence>
<feature type="transmembrane region" description="Helical" evidence="6">
    <location>
        <begin position="279"/>
        <end position="298"/>
    </location>
</feature>
<dbReference type="NCBIfam" id="TIGR00229">
    <property type="entry name" value="sensory_box"/>
    <property type="match status" value="4"/>
</dbReference>
<dbReference type="Proteomes" id="UP000242886">
    <property type="component" value="Chromosome SDENCHOL"/>
</dbReference>
<dbReference type="InterPro" id="IPR000160">
    <property type="entry name" value="GGDEF_dom"/>
</dbReference>
<dbReference type="InterPro" id="IPR043128">
    <property type="entry name" value="Rev_trsase/Diguanyl_cyclase"/>
</dbReference>
<feature type="transmembrane region" description="Helical" evidence="6">
    <location>
        <begin position="160"/>
        <end position="181"/>
    </location>
</feature>
<dbReference type="PROSITE" id="PS50883">
    <property type="entry name" value="EAL"/>
    <property type="match status" value="1"/>
</dbReference>
<proteinExistence type="predicted"/>
<keyword evidence="12" id="KW-1185">Reference proteome</keyword>
<keyword evidence="11" id="KW-0548">Nucleotidyltransferase</keyword>
<feature type="domain" description="PAS" evidence="7">
    <location>
        <begin position="558"/>
        <end position="627"/>
    </location>
</feature>
<dbReference type="GO" id="GO:0005886">
    <property type="term" value="C:plasma membrane"/>
    <property type="evidence" value="ECO:0007669"/>
    <property type="project" value="UniProtKB-SubCell"/>
</dbReference>
<dbReference type="Pfam" id="PF08447">
    <property type="entry name" value="PAS_3"/>
    <property type="match status" value="1"/>
</dbReference>
<dbReference type="Pfam" id="PF08448">
    <property type="entry name" value="PAS_4"/>
    <property type="match status" value="2"/>
</dbReference>
<dbReference type="InterPro" id="IPR029787">
    <property type="entry name" value="Nucleotide_cyclase"/>
</dbReference>
<evidence type="ECO:0000256" key="5">
    <source>
        <dbReference type="ARBA" id="ARBA00023136"/>
    </source>
</evidence>
<feature type="transmembrane region" description="Helical" evidence="6">
    <location>
        <begin position="123"/>
        <end position="148"/>
    </location>
</feature>
<dbReference type="PROSITE" id="PS50112">
    <property type="entry name" value="PAS"/>
    <property type="match status" value="4"/>
</dbReference>
<sequence>MSAAPTAVPYPVASAGRRLIAIALLAAIYAAVGVGSFRLFHSAGILPIIWVPDGIVLAAMLLMGGWLWPGVFLGSLATMLISGFPVFEALGLAAISAFNVLFCHAALRHVWKIDIGLGALRDFFALVWTAAISALLSALLGSTVLYLSGSLNGAVFGLNFAHWWQGVVLGLVLVTPLILTFRNPLESPLSLRWKIECALCLLLAVVFGQVILVGWRFEPLMLVVSDNWMFLFATWAAASCGRRAVMLIVTVFAVQGLIGAFSGQGFYAADLEKTGLMQYWFLVILSCCIGAALSILLFERRQKSAEIAYALQYSEDVLRSLPGIFYLIDMQGRLLRWNPAYADIVGYTNQELVGISVLELIAEEDRALVAARMADVFTHGEAQVDAGLLIKSGQVIPYHFTGRRTMLEGQPCLIGLGQDISERVRIRQAIEDSEARYRLLFERNLANTLIIDPAGIILMINENNARVLGGTVEDFVGKSLYTLMPAERAEIYRQRFAEILATNDDRAYEDAFDLPEGEHWFASRLSPAIDAHGQVYGIQLVAFDITERKRAESALRESELKYRQLIENATTFVTIFDGDGIIKMMNQANARMFGVEPEELIGKSLHELDPEHAEQFIERYRSIMASGESMTTEDPFPLPDGLHWFRAHLSPMFDSHGQAVAVQVVAFDITERRNTEDALRRSEALWKFALEGAGDAVWELDIPGWHSTFSPRWQQMLGYGPDEVVDNLHDWMSRVHPEDQHDVANTLEAMLSSRISTTSNEVRVLCKDGSWKWVLMRSMVTDRDAGGRPLRLVGTCADISIIKEHQYQLEHLAHFDMLTDLPNRVLLGRRLQQAMAQTLRRGQSLAVAYLDLDGFKEVNDAHSHQVGDELLVMLAQRMQETLREGDTLARIGGDEFVAILTDLDEPQDCMPVLNRLLNASSQPVPVGRLLLSVSASIGVTLFPGDGGDADQLVRHADQAMYQAKQSGKNRIHLFDVRHDSAIQAQHETISNIRHGLRQGEFVLYYQPKVNMKTGALIGVEALIRWLHPERGLIPPIEFLPIIENQEVSLELGEWVIDRALIQIGQWQEAGLAVPVSVNISAHQLQQGNFSDRLGELLARHPLVDHTLLELEILETGAIDDLPQVIRFMKSCQALGIRFSIDDFGTGYSSLSYLKRLPEAVLKIDQSFIRDMLEDPDDLAIAEGVIGLARVFRREIIAEGVETVAHGELLLQLGCHLAQGYGIARPMPADDLPHWAASWQPDDRWLAWSEIPYPNPDTSLVLAEVRHRRWLRSIGHQIEGIVQDDGALLHQPGPLAVWLQERGAKYRGKFAEFEAIEALYEQIQRLAQDAVAAHADGKEEKARMMVDRLHELNEKLISLLHTMALGYAR</sequence>
<gene>
    <name evidence="11" type="ORF">SDENCHOL_20925</name>
</gene>
<evidence type="ECO:0000259" key="9">
    <source>
        <dbReference type="PROSITE" id="PS50883"/>
    </source>
</evidence>
<dbReference type="InterPro" id="IPR035965">
    <property type="entry name" value="PAS-like_dom_sf"/>
</dbReference>
<dbReference type="InterPro" id="IPR052155">
    <property type="entry name" value="Biofilm_reg_signaling"/>
</dbReference>
<dbReference type="SMART" id="SM00052">
    <property type="entry name" value="EAL"/>
    <property type="match status" value="1"/>
</dbReference>
<dbReference type="Pfam" id="PF05231">
    <property type="entry name" value="MASE1"/>
    <property type="match status" value="1"/>
</dbReference>
<feature type="transmembrane region" description="Helical" evidence="6">
    <location>
        <begin position="245"/>
        <end position="267"/>
    </location>
</feature>
<feature type="domain" description="PAS" evidence="7">
    <location>
        <begin position="682"/>
        <end position="754"/>
    </location>
</feature>
<feature type="transmembrane region" description="Helical" evidence="6">
    <location>
        <begin position="193"/>
        <end position="214"/>
    </location>
</feature>
<dbReference type="Pfam" id="PF00989">
    <property type="entry name" value="PAS"/>
    <property type="match status" value="1"/>
</dbReference>
<dbReference type="PROSITE" id="PS50887">
    <property type="entry name" value="GGDEF"/>
    <property type="match status" value="1"/>
</dbReference>
<dbReference type="InterPro" id="IPR013767">
    <property type="entry name" value="PAS_fold"/>
</dbReference>
<evidence type="ECO:0000313" key="11">
    <source>
        <dbReference type="EMBL" id="SMB30018.1"/>
    </source>
</evidence>
<feature type="transmembrane region" description="Helical" evidence="6">
    <location>
        <begin position="20"/>
        <end position="40"/>
    </location>
</feature>
<dbReference type="EC" id="2.7.7.65" evidence="11"/>
<feature type="transmembrane region" description="Helical" evidence="6">
    <location>
        <begin position="47"/>
        <end position="68"/>
    </location>
</feature>
<name>A0A7Z7HT31_9PROT</name>
<feature type="domain" description="PAS" evidence="7">
    <location>
        <begin position="433"/>
        <end position="503"/>
    </location>
</feature>
<dbReference type="InterPro" id="IPR000014">
    <property type="entry name" value="PAS"/>
</dbReference>
<evidence type="ECO:0000256" key="6">
    <source>
        <dbReference type="SAM" id="Phobius"/>
    </source>
</evidence>
<evidence type="ECO:0000259" key="10">
    <source>
        <dbReference type="PROSITE" id="PS50887"/>
    </source>
</evidence>
<reference evidence="11" key="1">
    <citation type="submission" date="2017-03" db="EMBL/GenBank/DDBJ databases">
        <authorList>
            <consortium name="AG Boll"/>
        </authorList>
    </citation>
    <scope>NUCLEOTIDE SEQUENCE [LARGE SCALE GENOMIC DNA]</scope>
    <source>
        <strain evidence="11">Chol</strain>
    </source>
</reference>